<sequence>MKDKTSDPKVSSSSLGEFVRAGGERLSLRFEKERNREWVQKQFQPKVPNRNSGASPLPQRESVLLNGHNTTPEIEEEEEAGLSCVICIGSTGAGKSSTISKCTSQRAKCSSGTERETKKCAKYHRLGEHNGSIWVDTVGWDDIDCEDADSFKEVLRFIDKNDIMNVKAILWNVIPNIRRDALLSKQAAIIDLFKPGEIWNNVIIVLKQSMNPENDGKGALRAALEYNAYANIQVVGYRFFEDPTISEAQRETQKTREVFNIKTNEEVRAIIDEKLEDIRDPIQVVFHNSKCADCTEVGDIRLMSSYCHMKPYRIHPGDIEQYHPKKTELFHPSEHYIYEHDGILKKPWYSISCLCRIKRYSCCNRKSGKQGCAAKWACCKDPVQKHRRLNSKNSPNGYQYQIPTYNISPGCKTRYKCCKVDTSSGSLGCQSKYSCCSQRIRGGSQRLSQDDDGCQVVCKNCNKPWGSPAGNCFKKDHNIKDINWVEPKKEEPSFEEDSSTPSTPEPFGIKRLDSDLNELLDWDENDEYVDLVAPVIYHIV</sequence>
<protein>
    <submittedName>
        <fullName evidence="2">(salmon louse) hypothetical protein</fullName>
    </submittedName>
</protein>
<name>A0A7R8D301_LEPSM</name>
<feature type="region of interest" description="Disordered" evidence="1">
    <location>
        <begin position="38"/>
        <end position="60"/>
    </location>
</feature>
<evidence type="ECO:0000313" key="2">
    <source>
        <dbReference type="EMBL" id="CAF2960798.1"/>
    </source>
</evidence>
<dbReference type="Proteomes" id="UP000675881">
    <property type="component" value="Chromosome 5"/>
</dbReference>
<dbReference type="AlphaFoldDB" id="A0A7R8D301"/>
<keyword evidence="3" id="KW-1185">Reference proteome</keyword>
<dbReference type="SUPFAM" id="SSF52540">
    <property type="entry name" value="P-loop containing nucleoside triphosphate hydrolases"/>
    <property type="match status" value="1"/>
</dbReference>
<reference evidence="2" key="1">
    <citation type="submission" date="2021-02" db="EMBL/GenBank/DDBJ databases">
        <authorList>
            <person name="Bekaert M."/>
        </authorList>
    </citation>
    <scope>NUCLEOTIDE SEQUENCE</scope>
    <source>
        <strain evidence="2">IoA-00</strain>
    </source>
</reference>
<dbReference type="CDD" id="cd00882">
    <property type="entry name" value="Ras_like_GTPase"/>
    <property type="match status" value="1"/>
</dbReference>
<dbReference type="InterPro" id="IPR027417">
    <property type="entry name" value="P-loop_NTPase"/>
</dbReference>
<organism evidence="2 3">
    <name type="scientific">Lepeophtheirus salmonis</name>
    <name type="common">Salmon louse</name>
    <name type="synonym">Caligus salmonis</name>
    <dbReference type="NCBI Taxonomy" id="72036"/>
    <lineage>
        <taxon>Eukaryota</taxon>
        <taxon>Metazoa</taxon>
        <taxon>Ecdysozoa</taxon>
        <taxon>Arthropoda</taxon>
        <taxon>Crustacea</taxon>
        <taxon>Multicrustacea</taxon>
        <taxon>Hexanauplia</taxon>
        <taxon>Copepoda</taxon>
        <taxon>Siphonostomatoida</taxon>
        <taxon>Caligidae</taxon>
        <taxon>Lepeophtheirus</taxon>
    </lineage>
</organism>
<accession>A0A7R8D301</accession>
<evidence type="ECO:0000256" key="1">
    <source>
        <dbReference type="SAM" id="MobiDB-lite"/>
    </source>
</evidence>
<dbReference type="EMBL" id="HG994584">
    <property type="protein sequence ID" value="CAF2960798.1"/>
    <property type="molecule type" value="Genomic_DNA"/>
</dbReference>
<dbReference type="OrthoDB" id="5985928at2759"/>
<gene>
    <name evidence="2" type="ORF">LSAA_10872</name>
</gene>
<evidence type="ECO:0000313" key="3">
    <source>
        <dbReference type="Proteomes" id="UP000675881"/>
    </source>
</evidence>
<proteinExistence type="predicted"/>
<dbReference type="Gene3D" id="3.40.50.300">
    <property type="entry name" value="P-loop containing nucleotide triphosphate hydrolases"/>
    <property type="match status" value="1"/>
</dbReference>
<feature type="region of interest" description="Disordered" evidence="1">
    <location>
        <begin position="488"/>
        <end position="508"/>
    </location>
</feature>